<dbReference type="PROSITE" id="PS50994">
    <property type="entry name" value="INTEGRASE"/>
    <property type="match status" value="1"/>
</dbReference>
<feature type="domain" description="Integrase catalytic" evidence="1">
    <location>
        <begin position="143"/>
        <end position="218"/>
    </location>
</feature>
<reference evidence="2" key="1">
    <citation type="journal article" date="2019" name="Sci. Rep.">
        <title>Draft genome of Tanacetum cinerariifolium, the natural source of mosquito coil.</title>
        <authorList>
            <person name="Yamashiro T."/>
            <person name="Shiraishi A."/>
            <person name="Satake H."/>
            <person name="Nakayama K."/>
        </authorList>
    </citation>
    <scope>NUCLEOTIDE SEQUENCE</scope>
</reference>
<dbReference type="GO" id="GO:0003676">
    <property type="term" value="F:nucleic acid binding"/>
    <property type="evidence" value="ECO:0007669"/>
    <property type="project" value="InterPro"/>
</dbReference>
<dbReference type="InterPro" id="IPR039537">
    <property type="entry name" value="Retrotran_Ty1/copia-like"/>
</dbReference>
<dbReference type="InterPro" id="IPR012337">
    <property type="entry name" value="RNaseH-like_sf"/>
</dbReference>
<proteinExistence type="predicted"/>
<dbReference type="EMBL" id="BKCJ010252890">
    <property type="protein sequence ID" value="GEZ21201.1"/>
    <property type="molecule type" value="Genomic_DNA"/>
</dbReference>
<comment type="caution">
    <text evidence="2">The sequence shown here is derived from an EMBL/GenBank/DDBJ whole genome shotgun (WGS) entry which is preliminary data.</text>
</comment>
<dbReference type="GO" id="GO:0015074">
    <property type="term" value="P:DNA integration"/>
    <property type="evidence" value="ECO:0007669"/>
    <property type="project" value="InterPro"/>
</dbReference>
<dbReference type="InterPro" id="IPR001584">
    <property type="entry name" value="Integrase_cat-core"/>
</dbReference>
<evidence type="ECO:0000313" key="2">
    <source>
        <dbReference type="EMBL" id="GEZ21201.1"/>
    </source>
</evidence>
<evidence type="ECO:0000259" key="1">
    <source>
        <dbReference type="PROSITE" id="PS50994"/>
    </source>
</evidence>
<dbReference type="SUPFAM" id="SSF53098">
    <property type="entry name" value="Ribonuclease H-like"/>
    <property type="match status" value="1"/>
</dbReference>
<dbReference type="PANTHER" id="PTHR42648:SF18">
    <property type="entry name" value="RETROTRANSPOSON, UNCLASSIFIED-LIKE PROTEIN"/>
    <property type="match status" value="1"/>
</dbReference>
<dbReference type="PANTHER" id="PTHR42648">
    <property type="entry name" value="TRANSPOSASE, PUTATIVE-RELATED"/>
    <property type="match status" value="1"/>
</dbReference>
<dbReference type="InterPro" id="IPR036397">
    <property type="entry name" value="RNaseH_sf"/>
</dbReference>
<name>A0A699I8S3_TANCI</name>
<dbReference type="Gene3D" id="3.30.420.10">
    <property type="entry name" value="Ribonuclease H-like superfamily/Ribonuclease H"/>
    <property type="match status" value="1"/>
</dbReference>
<accession>A0A699I8S3</accession>
<organism evidence="2">
    <name type="scientific">Tanacetum cinerariifolium</name>
    <name type="common">Dalmatian daisy</name>
    <name type="synonym">Chrysanthemum cinerariifolium</name>
    <dbReference type="NCBI Taxonomy" id="118510"/>
    <lineage>
        <taxon>Eukaryota</taxon>
        <taxon>Viridiplantae</taxon>
        <taxon>Streptophyta</taxon>
        <taxon>Embryophyta</taxon>
        <taxon>Tracheophyta</taxon>
        <taxon>Spermatophyta</taxon>
        <taxon>Magnoliopsida</taxon>
        <taxon>eudicotyledons</taxon>
        <taxon>Gunneridae</taxon>
        <taxon>Pentapetalae</taxon>
        <taxon>asterids</taxon>
        <taxon>campanulids</taxon>
        <taxon>Asterales</taxon>
        <taxon>Asteraceae</taxon>
        <taxon>Asteroideae</taxon>
        <taxon>Anthemideae</taxon>
        <taxon>Anthemidinae</taxon>
        <taxon>Tanacetum</taxon>
    </lineage>
</organism>
<dbReference type="AlphaFoldDB" id="A0A699I8S3"/>
<protein>
    <submittedName>
        <fullName evidence="2">Putative ribonuclease H-like domain-containing protein</fullName>
    </submittedName>
</protein>
<sequence length="218" mass="24951">MYVKLIQELLDYVRYTCPDIYKHSEKLVTVTPINKKKTVRFMDTITSSRNIPKHPVKGARALSSVCNECLFDANHAMCLIDHVNSMNVHAKSASKKNKKRKEWKPTGKVFNSIGYKWKPTGRIFTLVGNTCDLTRLNATVRNIRTNNGTEFVNQTLRDYYEQVGISHETSVACTQQQNGVAERRNRILVEAIRTMLIYAKAPLFLWAYPVATACYTQN</sequence>
<gene>
    <name evidence="2" type="ORF">Tci_493174</name>
</gene>